<feature type="binding site" evidence="1">
    <location>
        <position position="165"/>
    </location>
    <ligand>
        <name>S-adenosyl-L-methionine</name>
        <dbReference type="ChEBI" id="CHEBI:59789"/>
    </ligand>
</feature>
<dbReference type="GO" id="GO:0036307">
    <property type="term" value="F:23S rRNA (adenine(2030)-N(6))-methyltransferase activity"/>
    <property type="evidence" value="ECO:0007669"/>
    <property type="project" value="UniProtKB-UniRule"/>
</dbReference>
<dbReference type="PANTHER" id="PTHR37426:SF1">
    <property type="entry name" value="RIBOSOMAL RNA LARGE SUBUNIT METHYLTRANSFERASE J"/>
    <property type="match status" value="1"/>
</dbReference>
<comment type="caution">
    <text evidence="2">The sequence shown here is derived from an EMBL/GenBank/DDBJ whole genome shotgun (WGS) entry which is preliminary data.</text>
</comment>
<keyword evidence="3" id="KW-1185">Reference proteome</keyword>
<dbReference type="InterPro" id="IPR029063">
    <property type="entry name" value="SAM-dependent_MTases_sf"/>
</dbReference>
<feature type="site" description="Interaction with substrate rRNA" evidence="1">
    <location>
        <position position="4"/>
    </location>
</feature>
<dbReference type="EMBL" id="JABAIM010000001">
    <property type="protein sequence ID" value="NLR75115.1"/>
    <property type="molecule type" value="Genomic_DNA"/>
</dbReference>
<organism evidence="2 3">
    <name type="scientific">Leeia aquatica</name>
    <dbReference type="NCBI Taxonomy" id="2725557"/>
    <lineage>
        <taxon>Bacteria</taxon>
        <taxon>Pseudomonadati</taxon>
        <taxon>Pseudomonadota</taxon>
        <taxon>Betaproteobacteria</taxon>
        <taxon>Neisseriales</taxon>
        <taxon>Leeiaceae</taxon>
        <taxon>Leeia</taxon>
    </lineage>
</organism>
<feature type="binding site" evidence="1">
    <location>
        <position position="118"/>
    </location>
    <ligand>
        <name>S-adenosyl-L-methionine</name>
        <dbReference type="ChEBI" id="CHEBI:59789"/>
    </ligand>
</feature>
<feature type="binding site" evidence="1">
    <location>
        <position position="42"/>
    </location>
    <ligand>
        <name>S-adenosyl-L-methionine</name>
        <dbReference type="ChEBI" id="CHEBI:59789"/>
    </ligand>
</feature>
<feature type="active site" description="Proton acceptor" evidence="1">
    <location>
        <position position="165"/>
    </location>
</feature>
<dbReference type="GO" id="GO:0070475">
    <property type="term" value="P:rRNA base methylation"/>
    <property type="evidence" value="ECO:0007669"/>
    <property type="project" value="UniProtKB-UniRule"/>
</dbReference>
<dbReference type="InterPro" id="IPR007473">
    <property type="entry name" value="RlmJ"/>
</dbReference>
<dbReference type="AlphaFoldDB" id="A0A847S8C9"/>
<protein>
    <recommendedName>
        <fullName evidence="1">Ribosomal RNA large subunit methyltransferase J</fullName>
        <ecNumber evidence="1">2.1.1.266</ecNumber>
    </recommendedName>
    <alternativeName>
        <fullName evidence="1">23S rRNA (adenine(2030)-N6)-methyltransferase</fullName>
    </alternativeName>
    <alternativeName>
        <fullName evidence="1">23S rRNA m6A2030 methyltransferase</fullName>
    </alternativeName>
</protein>
<dbReference type="Gene3D" id="3.40.50.150">
    <property type="entry name" value="Vaccinia Virus protein VP39"/>
    <property type="match status" value="1"/>
</dbReference>
<dbReference type="GO" id="GO:0003723">
    <property type="term" value="F:RNA binding"/>
    <property type="evidence" value="ECO:0007669"/>
    <property type="project" value="UniProtKB-UniRule"/>
</dbReference>
<feature type="binding site" evidence="1">
    <location>
        <position position="19"/>
    </location>
    <ligand>
        <name>S-adenosyl-L-methionine</name>
        <dbReference type="ChEBI" id="CHEBI:59789"/>
    </ligand>
</feature>
<evidence type="ECO:0000256" key="1">
    <source>
        <dbReference type="HAMAP-Rule" id="MF_00934"/>
    </source>
</evidence>
<sequence>MLSYRHAFHAGNHADVLKHLVLDQLLIYLNQKDKPYWYIDTHAGAGVYALTEGYATKNAEFATGVARLWQRNALPEPIASYLQHVLALNPDGALRYYPGSPQLAAQRVRPDDRLRLYELHSSDFTLLQENMSPLGKRVLVDKSDGFAGLKALLPPPPRRALVLIDPPYEDKKDYQRVTKALEDALRRFATGIYAVWYPQLQRVEWQLMLEQLKRLPVKGWLNVSLQVEPPHPDGFGMYGSGMFILNPPYTLHPLLEQLMPWLVQTLGQGAGSRFVLEQQAA</sequence>
<dbReference type="SUPFAM" id="SSF53335">
    <property type="entry name" value="S-adenosyl-L-methionine-dependent methyltransferases"/>
    <property type="match status" value="1"/>
</dbReference>
<dbReference type="Pfam" id="PF04378">
    <property type="entry name" value="RsmJ"/>
    <property type="match status" value="1"/>
</dbReference>
<accession>A0A847S8C9</accession>
<comment type="similarity">
    <text evidence="1">Belongs to the RlmJ family.</text>
</comment>
<keyword evidence="1" id="KW-0698">rRNA processing</keyword>
<comment type="catalytic activity">
    <reaction evidence="1">
        <text>adenosine(2030) in 23S rRNA + S-adenosyl-L-methionine = N(6)-methyladenosine(2030) in 23S rRNA + S-adenosyl-L-homocysteine + H(+)</text>
        <dbReference type="Rhea" id="RHEA:43736"/>
        <dbReference type="Rhea" id="RHEA-COMP:10668"/>
        <dbReference type="Rhea" id="RHEA-COMP:10669"/>
        <dbReference type="ChEBI" id="CHEBI:15378"/>
        <dbReference type="ChEBI" id="CHEBI:57856"/>
        <dbReference type="ChEBI" id="CHEBI:59789"/>
        <dbReference type="ChEBI" id="CHEBI:74411"/>
        <dbReference type="ChEBI" id="CHEBI:74449"/>
        <dbReference type="EC" id="2.1.1.266"/>
    </reaction>
</comment>
<dbReference type="PANTHER" id="PTHR37426">
    <property type="entry name" value="RIBOSOMAL RNA LARGE SUBUNIT METHYLTRANSFERASE J"/>
    <property type="match status" value="1"/>
</dbReference>
<dbReference type="EC" id="2.1.1.266" evidence="1"/>
<evidence type="ECO:0000313" key="3">
    <source>
        <dbReference type="Proteomes" id="UP000587991"/>
    </source>
</evidence>
<feature type="binding site" evidence="1">
    <location>
        <position position="100"/>
    </location>
    <ligand>
        <name>S-adenosyl-L-methionine</name>
        <dbReference type="ChEBI" id="CHEBI:59789"/>
    </ligand>
</feature>
<comment type="function">
    <text evidence="1">Specifically methylates the adenine in position 2030 of 23S rRNA.</text>
</comment>
<feature type="binding site" evidence="1">
    <location>
        <begin position="144"/>
        <end position="145"/>
    </location>
    <ligand>
        <name>S-adenosyl-L-methionine</name>
        <dbReference type="ChEBI" id="CHEBI:59789"/>
    </ligand>
</feature>
<proteinExistence type="inferred from homology"/>
<dbReference type="HAMAP" id="MF_00934">
    <property type="entry name" value="23SrRNA_methyltr_J"/>
    <property type="match status" value="1"/>
</dbReference>
<comment type="subunit">
    <text evidence="1">Monomer.</text>
</comment>
<reference evidence="2 3" key="1">
    <citation type="submission" date="2020-04" db="EMBL/GenBank/DDBJ databases">
        <title>Draft genome of Leeia sp. IMCC25680.</title>
        <authorList>
            <person name="Song J."/>
            <person name="Cho J.-C."/>
        </authorList>
    </citation>
    <scope>NUCLEOTIDE SEQUENCE [LARGE SCALE GENOMIC DNA]</scope>
    <source>
        <strain evidence="2 3">IMCC25680</strain>
    </source>
</reference>
<name>A0A847S8C9_9NEIS</name>
<keyword evidence="1 2" id="KW-0489">Methyltransferase</keyword>
<gene>
    <name evidence="1" type="primary">rlmJ</name>
    <name evidence="2" type="ORF">HF682_08080</name>
</gene>
<evidence type="ECO:0000313" key="2">
    <source>
        <dbReference type="EMBL" id="NLR75115.1"/>
    </source>
</evidence>
<keyword evidence="1" id="KW-0694">RNA-binding</keyword>
<keyword evidence="1" id="KW-0949">S-adenosyl-L-methionine</keyword>
<dbReference type="GO" id="GO:0005829">
    <property type="term" value="C:cytosol"/>
    <property type="evidence" value="ECO:0007669"/>
    <property type="project" value="TreeGrafter"/>
</dbReference>
<dbReference type="RefSeq" id="WP_168876667.1">
    <property type="nucleotide sequence ID" value="NZ_JABAIM010000001.1"/>
</dbReference>
<keyword evidence="1 2" id="KW-0808">Transferase</keyword>
<dbReference type="Proteomes" id="UP000587991">
    <property type="component" value="Unassembled WGS sequence"/>
</dbReference>